<name>A0ABU2JGN3_9ACTN</name>
<organism evidence="3 4">
    <name type="scientific">Jatrophihabitans lederbergiae</name>
    <dbReference type="NCBI Taxonomy" id="3075547"/>
    <lineage>
        <taxon>Bacteria</taxon>
        <taxon>Bacillati</taxon>
        <taxon>Actinomycetota</taxon>
        <taxon>Actinomycetes</taxon>
        <taxon>Jatrophihabitantales</taxon>
        <taxon>Jatrophihabitantaceae</taxon>
        <taxon>Jatrophihabitans</taxon>
    </lineage>
</organism>
<evidence type="ECO:0000256" key="1">
    <source>
        <dbReference type="SAM" id="MobiDB-lite"/>
    </source>
</evidence>
<reference evidence="4" key="1">
    <citation type="submission" date="2023-07" db="EMBL/GenBank/DDBJ databases">
        <title>30 novel species of actinomycetes from the DSMZ collection.</title>
        <authorList>
            <person name="Nouioui I."/>
        </authorList>
    </citation>
    <scope>NUCLEOTIDE SEQUENCE [LARGE SCALE GENOMIC DNA]</scope>
    <source>
        <strain evidence="4">DSM 44399</strain>
    </source>
</reference>
<evidence type="ECO:0000256" key="2">
    <source>
        <dbReference type="SAM" id="SignalP"/>
    </source>
</evidence>
<evidence type="ECO:0000313" key="3">
    <source>
        <dbReference type="EMBL" id="MDT0264140.1"/>
    </source>
</evidence>
<sequence>MRLLSRREWRNPWTVLAASSAAAASVVVLSACGSSNGGTSGPPLSPSTTTTAGSASTPAGNSVSASGAGTSSGPAVVETNPPGDIPDNQAFVLYRGSGFTVTVPEGWARSSSGSAAVFSDKYNNITVSSAPSPQAPTIATARAIDVPRIEASSQGFTSGAISTVQRKAGTTVLITYHAYSAVNPVTGKVASEAVERYTFWRAGTAVTLTLAAPVGSDNVDPWRKVTDSFAWTK</sequence>
<evidence type="ECO:0008006" key="5">
    <source>
        <dbReference type="Google" id="ProtNLM"/>
    </source>
</evidence>
<proteinExistence type="predicted"/>
<dbReference type="PROSITE" id="PS51257">
    <property type="entry name" value="PROKAR_LIPOPROTEIN"/>
    <property type="match status" value="1"/>
</dbReference>
<feature type="chain" id="PRO_5046078769" description="Lipoprotein" evidence="2">
    <location>
        <begin position="31"/>
        <end position="233"/>
    </location>
</feature>
<dbReference type="Proteomes" id="UP001183176">
    <property type="component" value="Unassembled WGS sequence"/>
</dbReference>
<evidence type="ECO:0000313" key="4">
    <source>
        <dbReference type="Proteomes" id="UP001183176"/>
    </source>
</evidence>
<accession>A0ABU2JGN3</accession>
<feature type="compositionally biased region" description="Low complexity" evidence="1">
    <location>
        <begin position="46"/>
        <end position="77"/>
    </location>
</feature>
<dbReference type="RefSeq" id="WP_311425283.1">
    <property type="nucleotide sequence ID" value="NZ_JAVREH010000072.1"/>
</dbReference>
<feature type="region of interest" description="Disordered" evidence="1">
    <location>
        <begin position="35"/>
        <end position="84"/>
    </location>
</feature>
<dbReference type="EMBL" id="JAVREH010000072">
    <property type="protein sequence ID" value="MDT0264140.1"/>
    <property type="molecule type" value="Genomic_DNA"/>
</dbReference>
<feature type="signal peptide" evidence="2">
    <location>
        <begin position="1"/>
        <end position="30"/>
    </location>
</feature>
<keyword evidence="4" id="KW-1185">Reference proteome</keyword>
<protein>
    <recommendedName>
        <fullName evidence="5">Lipoprotein</fullName>
    </recommendedName>
</protein>
<gene>
    <name evidence="3" type="ORF">RM423_22475</name>
</gene>
<keyword evidence="2" id="KW-0732">Signal</keyword>
<comment type="caution">
    <text evidence="3">The sequence shown here is derived from an EMBL/GenBank/DDBJ whole genome shotgun (WGS) entry which is preliminary data.</text>
</comment>